<keyword evidence="3 4" id="KW-0129">CBS domain</keyword>
<dbReference type="Pfam" id="PF00571">
    <property type="entry name" value="CBS"/>
    <property type="match status" value="1"/>
</dbReference>
<comment type="similarity">
    <text evidence="1">Belongs to the UPF0053 family.</text>
</comment>
<accession>A0A0A0M7F8</accession>
<name>A0A0A0M7F8_9GAMM</name>
<dbReference type="InterPro" id="IPR044751">
    <property type="entry name" value="Ion_transp-like_CBS"/>
</dbReference>
<organism evidence="7 8">
    <name type="scientific">Lysobacter defluvii IMMIB APB-9 = DSM 18482</name>
    <dbReference type="NCBI Taxonomy" id="1385515"/>
    <lineage>
        <taxon>Bacteria</taxon>
        <taxon>Pseudomonadati</taxon>
        <taxon>Pseudomonadota</taxon>
        <taxon>Gammaproteobacteria</taxon>
        <taxon>Lysobacterales</taxon>
        <taxon>Lysobacteraceae</taxon>
        <taxon>Novilysobacter</taxon>
    </lineage>
</organism>
<gene>
    <name evidence="7" type="ORF">N791_12600</name>
</gene>
<evidence type="ECO:0000313" key="8">
    <source>
        <dbReference type="Proteomes" id="UP000030003"/>
    </source>
</evidence>
<dbReference type="PANTHER" id="PTHR22777">
    <property type="entry name" value="HEMOLYSIN-RELATED"/>
    <property type="match status" value="1"/>
</dbReference>
<keyword evidence="2" id="KW-0677">Repeat</keyword>
<dbReference type="InterPro" id="IPR000644">
    <property type="entry name" value="CBS_dom"/>
</dbReference>
<feature type="transmembrane region" description="Helical" evidence="5">
    <location>
        <begin position="213"/>
        <end position="231"/>
    </location>
</feature>
<dbReference type="PANTHER" id="PTHR22777:SF30">
    <property type="entry name" value="UPF0053 PROTEIN YEGH"/>
    <property type="match status" value="1"/>
</dbReference>
<evidence type="ECO:0000256" key="1">
    <source>
        <dbReference type="ARBA" id="ARBA00006337"/>
    </source>
</evidence>
<feature type="transmembrane region" description="Helical" evidence="5">
    <location>
        <begin position="154"/>
        <end position="172"/>
    </location>
</feature>
<keyword evidence="8" id="KW-1185">Reference proteome</keyword>
<evidence type="ECO:0000256" key="3">
    <source>
        <dbReference type="ARBA" id="ARBA00023122"/>
    </source>
</evidence>
<dbReference type="eggNOG" id="COG1253">
    <property type="taxonomic scope" value="Bacteria"/>
</dbReference>
<evidence type="ECO:0000313" key="7">
    <source>
        <dbReference type="EMBL" id="KGO98985.1"/>
    </source>
</evidence>
<dbReference type="SUPFAM" id="SSF54631">
    <property type="entry name" value="CBS-domain pair"/>
    <property type="match status" value="1"/>
</dbReference>
<dbReference type="EMBL" id="AVBH01000037">
    <property type="protein sequence ID" value="KGO98985.1"/>
    <property type="molecule type" value="Genomic_DNA"/>
</dbReference>
<evidence type="ECO:0000256" key="5">
    <source>
        <dbReference type="SAM" id="Phobius"/>
    </source>
</evidence>
<comment type="caution">
    <text evidence="7">The sequence shown here is derived from an EMBL/GenBank/DDBJ whole genome shotgun (WGS) entry which is preliminary data.</text>
</comment>
<dbReference type="RefSeq" id="WP_052106624.1">
    <property type="nucleotide sequence ID" value="NZ_AUHT01000007.1"/>
</dbReference>
<proteinExistence type="inferred from homology"/>
<dbReference type="Gene3D" id="3.10.580.10">
    <property type="entry name" value="CBS-domain"/>
    <property type="match status" value="1"/>
</dbReference>
<dbReference type="OrthoDB" id="9805314at2"/>
<dbReference type="Pfam" id="PF03741">
    <property type="entry name" value="TerC"/>
    <property type="match status" value="1"/>
</dbReference>
<evidence type="ECO:0000259" key="6">
    <source>
        <dbReference type="PROSITE" id="PS51371"/>
    </source>
</evidence>
<dbReference type="InterPro" id="IPR046342">
    <property type="entry name" value="CBS_dom_sf"/>
</dbReference>
<feature type="domain" description="CBS" evidence="6">
    <location>
        <begin position="371"/>
        <end position="428"/>
    </location>
</feature>
<evidence type="ECO:0000256" key="2">
    <source>
        <dbReference type="ARBA" id="ARBA00022737"/>
    </source>
</evidence>
<dbReference type="GO" id="GO:0005886">
    <property type="term" value="C:plasma membrane"/>
    <property type="evidence" value="ECO:0007669"/>
    <property type="project" value="TreeGrafter"/>
</dbReference>
<keyword evidence="5" id="KW-1133">Transmembrane helix</keyword>
<evidence type="ECO:0000256" key="4">
    <source>
        <dbReference type="PROSITE-ProRule" id="PRU00703"/>
    </source>
</evidence>
<feature type="transmembrane region" description="Helical" evidence="5">
    <location>
        <begin position="12"/>
        <end position="36"/>
    </location>
</feature>
<dbReference type="AlphaFoldDB" id="A0A0A0M7F8"/>
<keyword evidence="5" id="KW-0812">Transmembrane</keyword>
<protein>
    <submittedName>
        <fullName evidence="7">Membrane protein</fullName>
    </submittedName>
</protein>
<dbReference type="Proteomes" id="UP000030003">
    <property type="component" value="Unassembled WGS sequence"/>
</dbReference>
<feature type="transmembrane region" description="Helical" evidence="5">
    <location>
        <begin position="184"/>
        <end position="207"/>
    </location>
</feature>
<dbReference type="PROSITE" id="PS51371">
    <property type="entry name" value="CBS"/>
    <property type="match status" value="1"/>
</dbReference>
<sequence>MELLADPTVWVGFLTLVVLELVLGIDNLVFIAILVGKLPPEHRDKARVIGLSLALGMRLALLAILSWIMGLTRPLFTIFDKGFSGRDLILLGGGLFLLYKATTELHEHLEGSSGEANANPAYSSLGMAIVQIIALDLVFSLDSVITAVGMVNDLPVMMAAVIVAVILMLVASKPLTTFVNSHPTVVVLALGFLLVIGFSLVADGLGFHIPKGYLYAAIGFSILIEALNQWGKRNQDRAVARTPARQRTTDAVMRLLGAGSAAEEPAPAVTPGDRLALQAGGSGLYPAEQDMIRGVLRLAERPVTELMTPRERIVWIDAAKGREHAREVLASTQHTRMLVAEGELDNLKGVVQSRDLLAALLEDGGGVLDRALRQPLRVPDTTTALQALEMVREHPIPLAAVCDADNRVAGLFTANDLLAAIAGDLVDTRTAQRAGRGAEADN</sequence>
<dbReference type="CDD" id="cd04590">
    <property type="entry name" value="CBS_pair_CorC_HlyC_assoc"/>
    <property type="match status" value="1"/>
</dbReference>
<feature type="transmembrane region" description="Helical" evidence="5">
    <location>
        <begin position="122"/>
        <end position="148"/>
    </location>
</feature>
<feature type="transmembrane region" description="Helical" evidence="5">
    <location>
        <begin position="48"/>
        <end position="71"/>
    </location>
</feature>
<dbReference type="STRING" id="1385515.GCA_000423325_01539"/>
<keyword evidence="5" id="KW-0472">Membrane</keyword>
<reference evidence="7 8" key="1">
    <citation type="submission" date="2013-08" db="EMBL/GenBank/DDBJ databases">
        <title>Genomic analysis of Lysobacter defluvii.</title>
        <authorList>
            <person name="Wang Q."/>
            <person name="Wang G."/>
        </authorList>
    </citation>
    <scope>NUCLEOTIDE SEQUENCE [LARGE SCALE GENOMIC DNA]</scope>
    <source>
        <strain evidence="7 8">IMMIB APB-9</strain>
    </source>
</reference>
<dbReference type="InterPro" id="IPR005496">
    <property type="entry name" value="Integral_membrane_TerC"/>
</dbReference>